<dbReference type="InterPro" id="IPR018076">
    <property type="entry name" value="T2SS_GspF_dom"/>
</dbReference>
<feature type="transmembrane region" description="Helical" evidence="6">
    <location>
        <begin position="6"/>
        <end position="25"/>
    </location>
</feature>
<sequence>MERIVLFISLVAVSAGVLFLGVLFFKTMAKKKKFRALSIGGAAGRVAHEEDQLNRETRWYGFLYQENGDMEQKLERAGIYNNRWAGFYLPVKYTTAFVGVVALYSSTLGITSMKQLAIIALWLIAVIVVPDLYLEHRRKVLQDKISNQLPYLLDLMAMCVQTGMTVEASIQYLSSELSALDKDLGHTMNIVNERSRLVGLDQALDELYQRFPATEVRSFVMTLKQSLRYGSAIYSVLNNLASDIREVRVLALEEKIGKLSAKMSVPLILFILIPIVILIAAPGIMRLMYGQI</sequence>
<name>A0AAP6ZLQ8_9VIBR</name>
<accession>A0AAP6ZLQ8</accession>
<evidence type="ECO:0000256" key="6">
    <source>
        <dbReference type="SAM" id="Phobius"/>
    </source>
</evidence>
<evidence type="ECO:0000256" key="1">
    <source>
        <dbReference type="ARBA" id="ARBA00004651"/>
    </source>
</evidence>
<evidence type="ECO:0000313" key="9">
    <source>
        <dbReference type="Proteomes" id="UP000576645"/>
    </source>
</evidence>
<proteinExistence type="predicted"/>
<keyword evidence="4 6" id="KW-1133">Transmembrane helix</keyword>
<organism evidence="8 9">
    <name type="scientific">Vibrio coralliilyticus</name>
    <dbReference type="NCBI Taxonomy" id="190893"/>
    <lineage>
        <taxon>Bacteria</taxon>
        <taxon>Pseudomonadati</taxon>
        <taxon>Pseudomonadota</taxon>
        <taxon>Gammaproteobacteria</taxon>
        <taxon>Vibrionales</taxon>
        <taxon>Vibrionaceae</taxon>
        <taxon>Vibrio</taxon>
    </lineage>
</organism>
<evidence type="ECO:0000313" key="8">
    <source>
        <dbReference type="EMBL" id="NOJ24260.1"/>
    </source>
</evidence>
<dbReference type="RefSeq" id="WP_171353175.1">
    <property type="nucleotide sequence ID" value="NZ_VTXP01000008.1"/>
</dbReference>
<dbReference type="GO" id="GO:0005886">
    <property type="term" value="C:plasma membrane"/>
    <property type="evidence" value="ECO:0007669"/>
    <property type="project" value="UniProtKB-SubCell"/>
</dbReference>
<keyword evidence="2" id="KW-1003">Cell membrane</keyword>
<dbReference type="AlphaFoldDB" id="A0AAP6ZLQ8"/>
<dbReference type="EMBL" id="VTXP01000008">
    <property type="protein sequence ID" value="NOJ24260.1"/>
    <property type="molecule type" value="Genomic_DNA"/>
</dbReference>
<feature type="transmembrane region" description="Helical" evidence="6">
    <location>
        <begin position="85"/>
        <end position="104"/>
    </location>
</feature>
<feature type="transmembrane region" description="Helical" evidence="6">
    <location>
        <begin position="116"/>
        <end position="134"/>
    </location>
</feature>
<dbReference type="Proteomes" id="UP000576645">
    <property type="component" value="Unassembled WGS sequence"/>
</dbReference>
<evidence type="ECO:0000256" key="3">
    <source>
        <dbReference type="ARBA" id="ARBA00022692"/>
    </source>
</evidence>
<dbReference type="PANTHER" id="PTHR35007:SF2">
    <property type="entry name" value="PILUS ASSEMBLE PROTEIN"/>
    <property type="match status" value="1"/>
</dbReference>
<keyword evidence="5 6" id="KW-0472">Membrane</keyword>
<evidence type="ECO:0000256" key="4">
    <source>
        <dbReference type="ARBA" id="ARBA00022989"/>
    </source>
</evidence>
<protein>
    <submittedName>
        <fullName evidence="8">Type II secretion system F family protein</fullName>
    </submittedName>
</protein>
<feature type="domain" description="Type II secretion system protein GspF" evidence="7">
    <location>
        <begin position="153"/>
        <end position="279"/>
    </location>
</feature>
<reference evidence="8 9" key="1">
    <citation type="submission" date="2019-09" db="EMBL/GenBank/DDBJ databases">
        <title>Draft genome sequencing and comparative genomics of hatchery-associated Vibrios.</title>
        <authorList>
            <person name="Kehlet-Delgado H."/>
            <person name="Mueller R.S."/>
        </authorList>
    </citation>
    <scope>NUCLEOTIDE SEQUENCE [LARGE SCALE GENOMIC DNA]</scope>
    <source>
        <strain evidence="8 9">09-121-3</strain>
    </source>
</reference>
<gene>
    <name evidence="8" type="ORF">F0238_16120</name>
</gene>
<dbReference type="PANTHER" id="PTHR35007">
    <property type="entry name" value="INTEGRAL MEMBRANE PROTEIN-RELATED"/>
    <property type="match status" value="1"/>
</dbReference>
<feature type="transmembrane region" description="Helical" evidence="6">
    <location>
        <begin position="265"/>
        <end position="289"/>
    </location>
</feature>
<comment type="caution">
    <text evidence="8">The sequence shown here is derived from an EMBL/GenBank/DDBJ whole genome shotgun (WGS) entry which is preliminary data.</text>
</comment>
<keyword evidence="3 6" id="KW-0812">Transmembrane</keyword>
<evidence type="ECO:0000256" key="2">
    <source>
        <dbReference type="ARBA" id="ARBA00022475"/>
    </source>
</evidence>
<evidence type="ECO:0000259" key="7">
    <source>
        <dbReference type="Pfam" id="PF00482"/>
    </source>
</evidence>
<comment type="subcellular location">
    <subcellularLocation>
        <location evidence="1">Cell membrane</location>
        <topology evidence="1">Multi-pass membrane protein</topology>
    </subcellularLocation>
</comment>
<evidence type="ECO:0000256" key="5">
    <source>
        <dbReference type="ARBA" id="ARBA00023136"/>
    </source>
</evidence>
<dbReference type="Pfam" id="PF00482">
    <property type="entry name" value="T2SSF"/>
    <property type="match status" value="1"/>
</dbReference>